<keyword evidence="2" id="KW-1185">Reference proteome</keyword>
<evidence type="ECO:0000313" key="1">
    <source>
        <dbReference type="EMBL" id="KAI3699627.1"/>
    </source>
</evidence>
<proteinExistence type="predicted"/>
<evidence type="ECO:0000313" key="2">
    <source>
        <dbReference type="Proteomes" id="UP001055811"/>
    </source>
</evidence>
<dbReference type="Proteomes" id="UP001055811">
    <property type="component" value="Linkage Group LG08"/>
</dbReference>
<name>A0ACB8ZPY5_CICIN</name>
<sequence>MKFDDGDEASFFKILRYDSRDYLQLPSVFAIKYLEKGNNKKQKFYLKTKFAGKKWSVRYEKINDEYYFKDGWLKFMKDNRLQTGDFLVFSLLSPPQNSIFQVIFYAPNGCFKPPINSSGKVKEERTRNKALESAKSFKSDNPFYSVTIKVSYLREWGLYVPKEFLRRYLLSDGEKFVNCVLEVSNGGKWGPIKCRDCKTCGKLFGGNWKKFRDENHLDVGDVCVLELMNETNKVLKVTIFRALLKSI</sequence>
<accession>A0ACB8ZPY5</accession>
<dbReference type="EMBL" id="CM042016">
    <property type="protein sequence ID" value="KAI3699627.1"/>
    <property type="molecule type" value="Genomic_DNA"/>
</dbReference>
<reference evidence="1 2" key="2">
    <citation type="journal article" date="2022" name="Mol. Ecol. Resour.">
        <title>The genomes of chicory, endive, great burdock and yacon provide insights into Asteraceae paleo-polyploidization history and plant inulin production.</title>
        <authorList>
            <person name="Fan W."/>
            <person name="Wang S."/>
            <person name="Wang H."/>
            <person name="Wang A."/>
            <person name="Jiang F."/>
            <person name="Liu H."/>
            <person name="Zhao H."/>
            <person name="Xu D."/>
            <person name="Zhang Y."/>
        </authorList>
    </citation>
    <scope>NUCLEOTIDE SEQUENCE [LARGE SCALE GENOMIC DNA]</scope>
    <source>
        <strain evidence="2">cv. Punajuju</strain>
        <tissue evidence="1">Leaves</tissue>
    </source>
</reference>
<reference evidence="2" key="1">
    <citation type="journal article" date="2022" name="Mol. Ecol. Resour.">
        <title>The genomes of chicory, endive, great burdock and yacon provide insights into Asteraceae palaeo-polyploidization history and plant inulin production.</title>
        <authorList>
            <person name="Fan W."/>
            <person name="Wang S."/>
            <person name="Wang H."/>
            <person name="Wang A."/>
            <person name="Jiang F."/>
            <person name="Liu H."/>
            <person name="Zhao H."/>
            <person name="Xu D."/>
            <person name="Zhang Y."/>
        </authorList>
    </citation>
    <scope>NUCLEOTIDE SEQUENCE [LARGE SCALE GENOMIC DNA]</scope>
    <source>
        <strain evidence="2">cv. Punajuju</strain>
    </source>
</reference>
<gene>
    <name evidence="1" type="ORF">L2E82_44051</name>
</gene>
<organism evidence="1 2">
    <name type="scientific">Cichorium intybus</name>
    <name type="common">Chicory</name>
    <dbReference type="NCBI Taxonomy" id="13427"/>
    <lineage>
        <taxon>Eukaryota</taxon>
        <taxon>Viridiplantae</taxon>
        <taxon>Streptophyta</taxon>
        <taxon>Embryophyta</taxon>
        <taxon>Tracheophyta</taxon>
        <taxon>Spermatophyta</taxon>
        <taxon>Magnoliopsida</taxon>
        <taxon>eudicotyledons</taxon>
        <taxon>Gunneridae</taxon>
        <taxon>Pentapetalae</taxon>
        <taxon>asterids</taxon>
        <taxon>campanulids</taxon>
        <taxon>Asterales</taxon>
        <taxon>Asteraceae</taxon>
        <taxon>Cichorioideae</taxon>
        <taxon>Cichorieae</taxon>
        <taxon>Cichoriinae</taxon>
        <taxon>Cichorium</taxon>
    </lineage>
</organism>
<comment type="caution">
    <text evidence="1">The sequence shown here is derived from an EMBL/GenBank/DDBJ whole genome shotgun (WGS) entry which is preliminary data.</text>
</comment>
<protein>
    <submittedName>
        <fullName evidence="1">Uncharacterized protein</fullName>
    </submittedName>
</protein>